<organism evidence="1 2">
    <name type="scientific">Candidatus Staskawiczbacteria bacterium RIFCSPHIGHO2_01_FULL_36_16</name>
    <dbReference type="NCBI Taxonomy" id="1802200"/>
    <lineage>
        <taxon>Bacteria</taxon>
        <taxon>Candidatus Staskawicziibacteriota</taxon>
    </lineage>
</organism>
<gene>
    <name evidence="1" type="ORF">A2812_02805</name>
</gene>
<comment type="caution">
    <text evidence="1">The sequence shown here is derived from an EMBL/GenBank/DDBJ whole genome shotgun (WGS) entry which is preliminary data.</text>
</comment>
<protein>
    <submittedName>
        <fullName evidence="1">Uncharacterized protein</fullName>
    </submittedName>
</protein>
<dbReference type="Proteomes" id="UP000177190">
    <property type="component" value="Unassembled WGS sequence"/>
</dbReference>
<accession>A0A1G2HS07</accession>
<evidence type="ECO:0000313" key="2">
    <source>
        <dbReference type="Proteomes" id="UP000177190"/>
    </source>
</evidence>
<evidence type="ECO:0000313" key="1">
    <source>
        <dbReference type="EMBL" id="OGZ65205.1"/>
    </source>
</evidence>
<reference evidence="1 2" key="1">
    <citation type="journal article" date="2016" name="Nat. Commun.">
        <title>Thousands of microbial genomes shed light on interconnected biogeochemical processes in an aquifer system.</title>
        <authorList>
            <person name="Anantharaman K."/>
            <person name="Brown C.T."/>
            <person name="Hug L.A."/>
            <person name="Sharon I."/>
            <person name="Castelle C.J."/>
            <person name="Probst A.J."/>
            <person name="Thomas B.C."/>
            <person name="Singh A."/>
            <person name="Wilkins M.J."/>
            <person name="Karaoz U."/>
            <person name="Brodie E.L."/>
            <person name="Williams K.H."/>
            <person name="Hubbard S.S."/>
            <person name="Banfield J.F."/>
        </authorList>
    </citation>
    <scope>NUCLEOTIDE SEQUENCE [LARGE SCALE GENOMIC DNA]</scope>
</reference>
<dbReference type="EMBL" id="MHOM01000010">
    <property type="protein sequence ID" value="OGZ65205.1"/>
    <property type="molecule type" value="Genomic_DNA"/>
</dbReference>
<name>A0A1G2HS07_9BACT</name>
<dbReference type="AlphaFoldDB" id="A0A1G2HS07"/>
<dbReference type="STRING" id="1802200.A2812_02805"/>
<sequence>MRRDPNDWMKRDPMDMFRPKKLSFNPLPSVSADVEIACMRAKATKNCRLCGSTISAESDVCESCIKKHGTAGSFYTYRCEKCGCLTTAIRCCDGK</sequence>
<proteinExistence type="predicted"/>